<gene>
    <name evidence="1" type="ORF">S03H2_55921</name>
</gene>
<dbReference type="AlphaFoldDB" id="X1KQ47"/>
<accession>X1KQ47</accession>
<reference evidence="1" key="1">
    <citation type="journal article" date="2014" name="Front. Microbiol.">
        <title>High frequency of phylogenetically diverse reductive dehalogenase-homologous genes in deep subseafloor sedimentary metagenomes.</title>
        <authorList>
            <person name="Kawai M."/>
            <person name="Futagami T."/>
            <person name="Toyoda A."/>
            <person name="Takaki Y."/>
            <person name="Nishi S."/>
            <person name="Hori S."/>
            <person name="Arai W."/>
            <person name="Tsubouchi T."/>
            <person name="Morono Y."/>
            <person name="Uchiyama I."/>
            <person name="Ito T."/>
            <person name="Fujiyama A."/>
            <person name="Inagaki F."/>
            <person name="Takami H."/>
        </authorList>
    </citation>
    <scope>NUCLEOTIDE SEQUENCE</scope>
    <source>
        <strain evidence="1">Expedition CK06-06</strain>
    </source>
</reference>
<comment type="caution">
    <text evidence="1">The sequence shown here is derived from an EMBL/GenBank/DDBJ whole genome shotgun (WGS) entry which is preliminary data.</text>
</comment>
<sequence length="70" mass="8236">EPEFPCKFINNFPIPVGKKVILRAIPFRREHGTEKYVEAEMNRYHCPECGNQLFREAKRCNKCKVPVNVD</sequence>
<dbReference type="EMBL" id="BARU01035759">
    <property type="protein sequence ID" value="GAH84128.1"/>
    <property type="molecule type" value="Genomic_DNA"/>
</dbReference>
<organism evidence="1">
    <name type="scientific">marine sediment metagenome</name>
    <dbReference type="NCBI Taxonomy" id="412755"/>
    <lineage>
        <taxon>unclassified sequences</taxon>
        <taxon>metagenomes</taxon>
        <taxon>ecological metagenomes</taxon>
    </lineage>
</organism>
<name>X1KQ47_9ZZZZ</name>
<feature type="non-terminal residue" evidence="1">
    <location>
        <position position="1"/>
    </location>
</feature>
<evidence type="ECO:0008006" key="2">
    <source>
        <dbReference type="Google" id="ProtNLM"/>
    </source>
</evidence>
<protein>
    <recommendedName>
        <fullName evidence="2">Zinc-ribbon domain-containing protein</fullName>
    </recommendedName>
</protein>
<proteinExistence type="predicted"/>
<evidence type="ECO:0000313" key="1">
    <source>
        <dbReference type="EMBL" id="GAH84128.1"/>
    </source>
</evidence>